<keyword evidence="3" id="KW-1185">Reference proteome</keyword>
<name>A0ABU6ZGY1_9FABA</name>
<accession>A0ABU6ZGY1</accession>
<dbReference type="Proteomes" id="UP001341840">
    <property type="component" value="Unassembled WGS sequence"/>
</dbReference>
<proteinExistence type="predicted"/>
<evidence type="ECO:0000313" key="3">
    <source>
        <dbReference type="Proteomes" id="UP001341840"/>
    </source>
</evidence>
<gene>
    <name evidence="2" type="ORF">PIB30_052526</name>
</gene>
<reference evidence="2 3" key="1">
    <citation type="journal article" date="2023" name="Plants (Basel)">
        <title>Bridging the Gap: Combining Genomics and Transcriptomics Approaches to Understand Stylosanthes scabra, an Orphan Legume from the Brazilian Caatinga.</title>
        <authorList>
            <person name="Ferreira-Neto J.R.C."/>
            <person name="da Silva M.D."/>
            <person name="Binneck E."/>
            <person name="de Melo N.F."/>
            <person name="da Silva R.H."/>
            <person name="de Melo A.L.T.M."/>
            <person name="Pandolfi V."/>
            <person name="Bustamante F.O."/>
            <person name="Brasileiro-Vidal A.C."/>
            <person name="Benko-Iseppon A.M."/>
        </authorList>
    </citation>
    <scope>NUCLEOTIDE SEQUENCE [LARGE SCALE GENOMIC DNA]</scope>
    <source>
        <tissue evidence="2">Leaves</tissue>
    </source>
</reference>
<protein>
    <recommendedName>
        <fullName evidence="4">Transposase MuDR plant domain-containing protein</fullName>
    </recommendedName>
</protein>
<feature type="region of interest" description="Disordered" evidence="1">
    <location>
        <begin position="132"/>
        <end position="162"/>
    </location>
</feature>
<evidence type="ECO:0000256" key="1">
    <source>
        <dbReference type="SAM" id="MobiDB-lite"/>
    </source>
</evidence>
<evidence type="ECO:0008006" key="4">
    <source>
        <dbReference type="Google" id="ProtNLM"/>
    </source>
</evidence>
<comment type="caution">
    <text evidence="2">The sequence shown here is derived from an EMBL/GenBank/DDBJ whole genome shotgun (WGS) entry which is preliminary data.</text>
</comment>
<organism evidence="2 3">
    <name type="scientific">Stylosanthes scabra</name>
    <dbReference type="NCBI Taxonomy" id="79078"/>
    <lineage>
        <taxon>Eukaryota</taxon>
        <taxon>Viridiplantae</taxon>
        <taxon>Streptophyta</taxon>
        <taxon>Embryophyta</taxon>
        <taxon>Tracheophyta</taxon>
        <taxon>Spermatophyta</taxon>
        <taxon>Magnoliopsida</taxon>
        <taxon>eudicotyledons</taxon>
        <taxon>Gunneridae</taxon>
        <taxon>Pentapetalae</taxon>
        <taxon>rosids</taxon>
        <taxon>fabids</taxon>
        <taxon>Fabales</taxon>
        <taxon>Fabaceae</taxon>
        <taxon>Papilionoideae</taxon>
        <taxon>50 kb inversion clade</taxon>
        <taxon>dalbergioids sensu lato</taxon>
        <taxon>Dalbergieae</taxon>
        <taxon>Pterocarpus clade</taxon>
        <taxon>Stylosanthes</taxon>
    </lineage>
</organism>
<sequence length="375" mass="41691">MDQPLIIRLHPIVAIHERQDEVWLQSDSPVVFQHADISTMSELVAVFLYNLGGGFTEIRKVGYRFLQRQPNGRFVHQLVWLFNDEHVRVTFGCHRRLMPQHVMVFLVEVGGNPSGPPVAATPVRIAEPPAPETEAAMDNSEPNDSDYATSTASSSDVQEGGECGADTRQLVVPVTSFRHRLQFQGWRTCLAFSSSLTWTKGHEAVQTAVKNYIIRRNADRIKYHCRCKHAEDGCLWSIRVALRQNLGRFGSLDHRDVDDGVMVVTNSGNTGDEETVCDRLPEADKADEPEMLTDNTAEARTDRMTGPGVMADNTTDAVMADGTAVVMAGNTETPDTAELGQDEAARVVLAYKLDHRRAEMQDIPVQFDPSFDHCT</sequence>
<dbReference type="EMBL" id="JASCZI010272242">
    <property type="protein sequence ID" value="MED6221227.1"/>
    <property type="molecule type" value="Genomic_DNA"/>
</dbReference>
<evidence type="ECO:0000313" key="2">
    <source>
        <dbReference type="EMBL" id="MED6221227.1"/>
    </source>
</evidence>
<feature type="compositionally biased region" description="Low complexity" evidence="1">
    <location>
        <begin position="145"/>
        <end position="156"/>
    </location>
</feature>